<feature type="non-terminal residue" evidence="1">
    <location>
        <position position="89"/>
    </location>
</feature>
<comment type="caution">
    <text evidence="1">The sequence shown here is derived from an EMBL/GenBank/DDBJ whole genome shotgun (WGS) entry which is preliminary data.</text>
</comment>
<gene>
    <name evidence="1" type="ORF">RPERSI_LOCUS25258</name>
</gene>
<proteinExistence type="predicted"/>
<accession>A0ACA9S191</accession>
<keyword evidence="2" id="KW-1185">Reference proteome</keyword>
<organism evidence="1 2">
    <name type="scientific">Racocetra persica</name>
    <dbReference type="NCBI Taxonomy" id="160502"/>
    <lineage>
        <taxon>Eukaryota</taxon>
        <taxon>Fungi</taxon>
        <taxon>Fungi incertae sedis</taxon>
        <taxon>Mucoromycota</taxon>
        <taxon>Glomeromycotina</taxon>
        <taxon>Glomeromycetes</taxon>
        <taxon>Diversisporales</taxon>
        <taxon>Gigasporaceae</taxon>
        <taxon>Racocetra</taxon>
    </lineage>
</organism>
<dbReference type="EMBL" id="CAJVQC010083012">
    <property type="protein sequence ID" value="CAG8819992.1"/>
    <property type="molecule type" value="Genomic_DNA"/>
</dbReference>
<evidence type="ECO:0000313" key="2">
    <source>
        <dbReference type="Proteomes" id="UP000789920"/>
    </source>
</evidence>
<sequence>EKDHLLVLESIDTEVYSEDKEPNEVDNRNLIEQLSINSPPQLEANLNILRNQDEKKDSQKFRRCLPSEDEWRLVEELTKIFELFDQATE</sequence>
<dbReference type="Proteomes" id="UP000789920">
    <property type="component" value="Unassembled WGS sequence"/>
</dbReference>
<protein>
    <submittedName>
        <fullName evidence="1">20907_t:CDS:1</fullName>
    </submittedName>
</protein>
<name>A0ACA9S191_9GLOM</name>
<reference evidence="1" key="1">
    <citation type="submission" date="2021-06" db="EMBL/GenBank/DDBJ databases">
        <authorList>
            <person name="Kallberg Y."/>
            <person name="Tangrot J."/>
            <person name="Rosling A."/>
        </authorList>
    </citation>
    <scope>NUCLEOTIDE SEQUENCE</scope>
    <source>
        <strain evidence="1">MA461A</strain>
    </source>
</reference>
<evidence type="ECO:0000313" key="1">
    <source>
        <dbReference type="EMBL" id="CAG8819992.1"/>
    </source>
</evidence>
<feature type="non-terminal residue" evidence="1">
    <location>
        <position position="1"/>
    </location>
</feature>